<dbReference type="OrthoDB" id="9928592at2759"/>
<dbReference type="AlphaFoldDB" id="A0A9Q1IBY1"/>
<keyword evidence="3" id="KW-1185">Reference proteome</keyword>
<name>A0A9Q1IBY1_SYNKA</name>
<sequence>MEQREILSNKQYETETSENKKRLIRRDAKKFCLQVPPRSLPKLPHVSPAPATTLPVIQQTENSELVCTPSPLPHSRTGGGPPMASEDLTPAEDIAASTLRDLGGYRLVSKLRWLKILRPDPVRKSRG</sequence>
<evidence type="ECO:0000313" key="3">
    <source>
        <dbReference type="Proteomes" id="UP001152622"/>
    </source>
</evidence>
<reference evidence="2" key="1">
    <citation type="journal article" date="2023" name="Science">
        <title>Genome structures resolve the early diversification of teleost fishes.</title>
        <authorList>
            <person name="Parey E."/>
            <person name="Louis A."/>
            <person name="Montfort J."/>
            <person name="Bouchez O."/>
            <person name="Roques C."/>
            <person name="Iampietro C."/>
            <person name="Lluch J."/>
            <person name="Castinel A."/>
            <person name="Donnadieu C."/>
            <person name="Desvignes T."/>
            <person name="Floi Bucao C."/>
            <person name="Jouanno E."/>
            <person name="Wen M."/>
            <person name="Mejri S."/>
            <person name="Dirks R."/>
            <person name="Jansen H."/>
            <person name="Henkel C."/>
            <person name="Chen W.J."/>
            <person name="Zahm M."/>
            <person name="Cabau C."/>
            <person name="Klopp C."/>
            <person name="Thompson A.W."/>
            <person name="Robinson-Rechavi M."/>
            <person name="Braasch I."/>
            <person name="Lecointre G."/>
            <person name="Bobe J."/>
            <person name="Postlethwait J.H."/>
            <person name="Berthelot C."/>
            <person name="Roest Crollius H."/>
            <person name="Guiguen Y."/>
        </authorList>
    </citation>
    <scope>NUCLEOTIDE SEQUENCE</scope>
    <source>
        <strain evidence="2">WJC10195</strain>
    </source>
</reference>
<evidence type="ECO:0000256" key="1">
    <source>
        <dbReference type="SAM" id="MobiDB-lite"/>
    </source>
</evidence>
<feature type="region of interest" description="Disordered" evidence="1">
    <location>
        <begin position="1"/>
        <end position="21"/>
    </location>
</feature>
<protein>
    <submittedName>
        <fullName evidence="2">Uncharacterized protein</fullName>
    </submittedName>
</protein>
<accession>A0A9Q1IBY1</accession>
<evidence type="ECO:0000313" key="2">
    <source>
        <dbReference type="EMBL" id="KAJ8334052.1"/>
    </source>
</evidence>
<proteinExistence type="predicted"/>
<feature type="region of interest" description="Disordered" evidence="1">
    <location>
        <begin position="68"/>
        <end position="89"/>
    </location>
</feature>
<gene>
    <name evidence="2" type="ORF">SKAU_G00413710</name>
</gene>
<dbReference type="Proteomes" id="UP001152622">
    <property type="component" value="Chromosome 22"/>
</dbReference>
<comment type="caution">
    <text evidence="2">The sequence shown here is derived from an EMBL/GenBank/DDBJ whole genome shotgun (WGS) entry which is preliminary data.</text>
</comment>
<organism evidence="2 3">
    <name type="scientific">Synaphobranchus kaupii</name>
    <name type="common">Kaup's arrowtooth eel</name>
    <dbReference type="NCBI Taxonomy" id="118154"/>
    <lineage>
        <taxon>Eukaryota</taxon>
        <taxon>Metazoa</taxon>
        <taxon>Chordata</taxon>
        <taxon>Craniata</taxon>
        <taxon>Vertebrata</taxon>
        <taxon>Euteleostomi</taxon>
        <taxon>Actinopterygii</taxon>
        <taxon>Neopterygii</taxon>
        <taxon>Teleostei</taxon>
        <taxon>Anguilliformes</taxon>
        <taxon>Synaphobranchidae</taxon>
        <taxon>Synaphobranchus</taxon>
    </lineage>
</organism>
<dbReference type="EMBL" id="JAINUF010000022">
    <property type="protein sequence ID" value="KAJ8334052.1"/>
    <property type="molecule type" value="Genomic_DNA"/>
</dbReference>